<dbReference type="InParanoid" id="D8TYE9"/>
<feature type="domain" description="Pherophorin" evidence="2">
    <location>
        <begin position="33"/>
        <end position="159"/>
    </location>
</feature>
<evidence type="ECO:0000313" key="3">
    <source>
        <dbReference type="EMBL" id="EFJ47544.1"/>
    </source>
</evidence>
<accession>D8TYE9</accession>
<feature type="chain" id="PRO_5003124011" description="Pherophorin domain-containing protein" evidence="1">
    <location>
        <begin position="22"/>
        <end position="284"/>
    </location>
</feature>
<dbReference type="KEGG" id="vcn:VOLCADRAFT_91964"/>
<dbReference type="Pfam" id="PF12499">
    <property type="entry name" value="DUF3707"/>
    <property type="match status" value="2"/>
</dbReference>
<evidence type="ECO:0000256" key="1">
    <source>
        <dbReference type="SAM" id="SignalP"/>
    </source>
</evidence>
<dbReference type="OrthoDB" id="531118at2759"/>
<feature type="signal peptide" evidence="1">
    <location>
        <begin position="1"/>
        <end position="21"/>
    </location>
</feature>
<dbReference type="AlphaFoldDB" id="D8TYE9"/>
<dbReference type="Proteomes" id="UP000001058">
    <property type="component" value="Unassembled WGS sequence"/>
</dbReference>
<name>D8TYE9_VOLCA</name>
<reference evidence="3 4" key="1">
    <citation type="journal article" date="2010" name="Science">
        <title>Genomic analysis of organismal complexity in the multicellular green alga Volvox carteri.</title>
        <authorList>
            <person name="Prochnik S.E."/>
            <person name="Umen J."/>
            <person name="Nedelcu A.M."/>
            <person name="Hallmann A."/>
            <person name="Miller S.M."/>
            <person name="Nishii I."/>
            <person name="Ferris P."/>
            <person name="Kuo A."/>
            <person name="Mitros T."/>
            <person name="Fritz-Laylin L.K."/>
            <person name="Hellsten U."/>
            <person name="Chapman J."/>
            <person name="Simakov O."/>
            <person name="Rensing S.A."/>
            <person name="Terry A."/>
            <person name="Pangilinan J."/>
            <person name="Kapitonov V."/>
            <person name="Jurka J."/>
            <person name="Salamov A."/>
            <person name="Shapiro H."/>
            <person name="Schmutz J."/>
            <person name="Grimwood J."/>
            <person name="Lindquist E."/>
            <person name="Lucas S."/>
            <person name="Grigoriev I.V."/>
            <person name="Schmitt R."/>
            <person name="Kirk D."/>
            <person name="Rokhsar D.S."/>
        </authorList>
    </citation>
    <scope>NUCLEOTIDE SEQUENCE [LARGE SCALE GENOMIC DNA]</scope>
    <source>
        <strain evidence="4">f. Nagariensis / Eve</strain>
    </source>
</reference>
<dbReference type="RefSeq" id="XP_002951368.1">
    <property type="nucleotide sequence ID" value="XM_002951322.1"/>
</dbReference>
<dbReference type="InterPro" id="IPR024616">
    <property type="entry name" value="Pherophorin"/>
</dbReference>
<dbReference type="GeneID" id="9617044"/>
<feature type="domain" description="Pherophorin" evidence="2">
    <location>
        <begin position="173"/>
        <end position="271"/>
    </location>
</feature>
<sequence length="284" mass="31946">MRHTKLLLLALFVAAATPAFAKRELLQAYLEMFPPYGCTRDPDQSRFRVDPAYTVNGNKVCFTARVVPCARPGSACCKPDVDFNKLEFFVGTTCKGSIDRVTVDGERAQMPTFELYGAKQNKALYKMTNLNLTTRTAEGKQICINLGGPCPTMQDLCPQARLRLARHRRRLHRRCCNQNLSKIEWWTKDSCRGSVRAAYLDGVKVDRQWAKKTFKLPQLNIAQASIPPEGLELCIELISTASCSTLSTFCFRGDKGMCTYSMFNSDKKCCPINTYAALPSRRLL</sequence>
<dbReference type="EMBL" id="GL378344">
    <property type="protein sequence ID" value="EFJ47544.1"/>
    <property type="molecule type" value="Genomic_DNA"/>
</dbReference>
<keyword evidence="4" id="KW-1185">Reference proteome</keyword>
<gene>
    <name evidence="3" type="ORF">VOLCADRAFT_91964</name>
</gene>
<keyword evidence="1" id="KW-0732">Signal</keyword>
<evidence type="ECO:0000259" key="2">
    <source>
        <dbReference type="Pfam" id="PF12499"/>
    </source>
</evidence>
<organism evidence="4">
    <name type="scientific">Volvox carteri f. nagariensis</name>
    <dbReference type="NCBI Taxonomy" id="3068"/>
    <lineage>
        <taxon>Eukaryota</taxon>
        <taxon>Viridiplantae</taxon>
        <taxon>Chlorophyta</taxon>
        <taxon>core chlorophytes</taxon>
        <taxon>Chlorophyceae</taxon>
        <taxon>CS clade</taxon>
        <taxon>Chlamydomonadales</taxon>
        <taxon>Volvocaceae</taxon>
        <taxon>Volvox</taxon>
    </lineage>
</organism>
<evidence type="ECO:0000313" key="4">
    <source>
        <dbReference type="Proteomes" id="UP000001058"/>
    </source>
</evidence>
<proteinExistence type="predicted"/>
<protein>
    <recommendedName>
        <fullName evidence="2">Pherophorin domain-containing protein</fullName>
    </recommendedName>
</protein>